<keyword evidence="1" id="KW-0472">Membrane</keyword>
<feature type="transmembrane region" description="Helical" evidence="1">
    <location>
        <begin position="42"/>
        <end position="63"/>
    </location>
</feature>
<accession>A0A8H7TC70</accession>
<dbReference type="AlphaFoldDB" id="A0A8H7TC70"/>
<reference evidence="2" key="1">
    <citation type="submission" date="2021-02" db="EMBL/GenBank/DDBJ databases">
        <title>Genome sequence Cadophora malorum strain M34.</title>
        <authorList>
            <person name="Stefanovic E."/>
            <person name="Vu D."/>
            <person name="Scully C."/>
            <person name="Dijksterhuis J."/>
            <person name="Roader J."/>
            <person name="Houbraken J."/>
        </authorList>
    </citation>
    <scope>NUCLEOTIDE SEQUENCE</scope>
    <source>
        <strain evidence="2">M34</strain>
    </source>
</reference>
<evidence type="ECO:0000256" key="1">
    <source>
        <dbReference type="SAM" id="Phobius"/>
    </source>
</evidence>
<sequence length="116" mass="13573">MPIRPTTFLVSREQPDANETITIPLTQHKSILANLTNRYNTIGIHIFLSCWFFTCLMILLFLLRKIYYIYRPISLVRSETAALEAAVRRFVRLGEGWRREGVRRVFEAVEGRTGRD</sequence>
<keyword evidence="1" id="KW-0812">Transmembrane</keyword>
<dbReference type="Proteomes" id="UP000664132">
    <property type="component" value="Unassembled WGS sequence"/>
</dbReference>
<proteinExistence type="predicted"/>
<evidence type="ECO:0000313" key="2">
    <source>
        <dbReference type="EMBL" id="KAG4417189.1"/>
    </source>
</evidence>
<comment type="caution">
    <text evidence="2">The sequence shown here is derived from an EMBL/GenBank/DDBJ whole genome shotgun (WGS) entry which is preliminary data.</text>
</comment>
<protein>
    <submittedName>
        <fullName evidence="2">Uncharacterized protein</fullName>
    </submittedName>
</protein>
<name>A0A8H7TC70_9HELO</name>
<organism evidence="2 3">
    <name type="scientific">Cadophora malorum</name>
    <dbReference type="NCBI Taxonomy" id="108018"/>
    <lineage>
        <taxon>Eukaryota</taxon>
        <taxon>Fungi</taxon>
        <taxon>Dikarya</taxon>
        <taxon>Ascomycota</taxon>
        <taxon>Pezizomycotina</taxon>
        <taxon>Leotiomycetes</taxon>
        <taxon>Helotiales</taxon>
        <taxon>Ploettnerulaceae</taxon>
        <taxon>Cadophora</taxon>
    </lineage>
</organism>
<gene>
    <name evidence="2" type="ORF">IFR04_009638</name>
</gene>
<keyword evidence="3" id="KW-1185">Reference proteome</keyword>
<dbReference type="EMBL" id="JAFJYH010000161">
    <property type="protein sequence ID" value="KAG4417189.1"/>
    <property type="molecule type" value="Genomic_DNA"/>
</dbReference>
<evidence type="ECO:0000313" key="3">
    <source>
        <dbReference type="Proteomes" id="UP000664132"/>
    </source>
</evidence>
<keyword evidence="1" id="KW-1133">Transmembrane helix</keyword>
<feature type="non-terminal residue" evidence="2">
    <location>
        <position position="116"/>
    </location>
</feature>